<keyword evidence="11 13" id="KW-0539">Nucleus</keyword>
<dbReference type="Gene3D" id="1.10.132.70">
    <property type="match status" value="1"/>
</dbReference>
<keyword evidence="10 13" id="KW-0695">RNA-directed DNA polymerase</keyword>
<keyword evidence="17" id="KW-1185">Reference proteome</keyword>
<dbReference type="GO" id="GO:0000333">
    <property type="term" value="C:telomerase catalytic core complex"/>
    <property type="evidence" value="ECO:0007669"/>
    <property type="project" value="TreeGrafter"/>
</dbReference>
<dbReference type="PROSITE" id="PS50878">
    <property type="entry name" value="RT_POL"/>
    <property type="match status" value="1"/>
</dbReference>
<keyword evidence="4 13" id="KW-0158">Chromosome</keyword>
<dbReference type="InterPro" id="IPR003545">
    <property type="entry name" value="Telomerase_RT"/>
</dbReference>
<dbReference type="EMBL" id="LGRX02000661">
    <property type="protein sequence ID" value="KAK3287868.1"/>
    <property type="molecule type" value="Genomic_DNA"/>
</dbReference>
<comment type="subcellular location">
    <subcellularLocation>
        <location evidence="13">Nucleus</location>
    </subcellularLocation>
    <subcellularLocation>
        <location evidence="13">Chromosome</location>
        <location evidence="13">Telomere</location>
    </subcellularLocation>
</comment>
<dbReference type="EC" id="2.7.7.49" evidence="2 13"/>
<comment type="function">
    <text evidence="13">Telomerase is a ribonucleoprotein enzyme essential for the replication of chromosome termini in most eukaryotes. It elongates telomeres. It is a reverse transcriptase that adds simple sequence repeats to chromosome ends by copying a template sequence within the RNA component of the enzyme.</text>
</comment>
<feature type="compositionally biased region" description="Gly residues" evidence="14">
    <location>
        <begin position="234"/>
        <end position="243"/>
    </location>
</feature>
<comment type="similarity">
    <text evidence="1 13">Belongs to the reverse transcriptase family. Telomerase subfamily.</text>
</comment>
<comment type="caution">
    <text evidence="16">The sequence shown here is derived from an EMBL/GenBank/DDBJ whole genome shotgun (WGS) entry which is preliminary data.</text>
</comment>
<evidence type="ECO:0000256" key="14">
    <source>
        <dbReference type="SAM" id="MobiDB-lite"/>
    </source>
</evidence>
<keyword evidence="5 13" id="KW-0808">Transferase</keyword>
<dbReference type="GO" id="GO:0042162">
    <property type="term" value="F:telomeric DNA binding"/>
    <property type="evidence" value="ECO:0007669"/>
    <property type="project" value="TreeGrafter"/>
</dbReference>
<dbReference type="Pfam" id="PF12009">
    <property type="entry name" value="Telomerase_RBD"/>
    <property type="match status" value="1"/>
</dbReference>
<name>A0AAE0LJV7_9CHLO</name>
<feature type="region of interest" description="Disordered" evidence="14">
    <location>
        <begin position="220"/>
        <end position="260"/>
    </location>
</feature>
<accession>A0AAE0LJV7</accession>
<organism evidence="16 17">
    <name type="scientific">Cymbomonas tetramitiformis</name>
    <dbReference type="NCBI Taxonomy" id="36881"/>
    <lineage>
        <taxon>Eukaryota</taxon>
        <taxon>Viridiplantae</taxon>
        <taxon>Chlorophyta</taxon>
        <taxon>Pyramimonadophyceae</taxon>
        <taxon>Pyramimonadales</taxon>
        <taxon>Pyramimonadaceae</taxon>
        <taxon>Cymbomonas</taxon>
    </lineage>
</organism>
<dbReference type="PANTHER" id="PTHR12066">
    <property type="entry name" value="TELOMERASE REVERSE TRANSCRIPTASE"/>
    <property type="match status" value="1"/>
</dbReference>
<evidence type="ECO:0000259" key="15">
    <source>
        <dbReference type="PROSITE" id="PS50878"/>
    </source>
</evidence>
<reference evidence="16 17" key="1">
    <citation type="journal article" date="2015" name="Genome Biol. Evol.">
        <title>Comparative Genomics of a Bacterivorous Green Alga Reveals Evolutionary Causalities and Consequences of Phago-Mixotrophic Mode of Nutrition.</title>
        <authorList>
            <person name="Burns J.A."/>
            <person name="Paasch A."/>
            <person name="Narechania A."/>
            <person name="Kim E."/>
        </authorList>
    </citation>
    <scope>NUCLEOTIDE SEQUENCE [LARGE SCALE GENOMIC DNA]</scope>
    <source>
        <strain evidence="16 17">PLY_AMNH</strain>
    </source>
</reference>
<dbReference type="PANTHER" id="PTHR12066:SF0">
    <property type="entry name" value="TELOMERASE REVERSE TRANSCRIPTASE"/>
    <property type="match status" value="1"/>
</dbReference>
<dbReference type="GO" id="GO:0070034">
    <property type="term" value="F:telomerase RNA binding"/>
    <property type="evidence" value="ECO:0007669"/>
    <property type="project" value="TreeGrafter"/>
</dbReference>
<feature type="domain" description="Reverse transcriptase" evidence="15">
    <location>
        <begin position="187"/>
        <end position="663"/>
    </location>
</feature>
<keyword evidence="9 13" id="KW-0779">Telomere</keyword>
<dbReference type="GO" id="GO:0003720">
    <property type="term" value="F:telomerase activity"/>
    <property type="evidence" value="ECO:0007669"/>
    <property type="project" value="InterPro"/>
</dbReference>
<evidence type="ECO:0000313" key="17">
    <source>
        <dbReference type="Proteomes" id="UP001190700"/>
    </source>
</evidence>
<keyword evidence="7 13" id="KW-0479">Metal-binding</keyword>
<feature type="region of interest" description="Disordered" evidence="14">
    <location>
        <begin position="135"/>
        <end position="169"/>
    </location>
</feature>
<dbReference type="Pfam" id="PF21399">
    <property type="entry name" value="TERT_C"/>
    <property type="match status" value="1"/>
</dbReference>
<evidence type="ECO:0000256" key="1">
    <source>
        <dbReference type="ARBA" id="ARBA00008001"/>
    </source>
</evidence>
<dbReference type="GO" id="GO:0007004">
    <property type="term" value="P:telomere maintenance via telomerase"/>
    <property type="evidence" value="ECO:0007669"/>
    <property type="project" value="TreeGrafter"/>
</dbReference>
<sequence>MARDKKTSEPIDCNNAANLADLWCSDKHKFNSAYLLSDEFLNHLYQRAGSAISGESAVPRVDGPAGLGARGQSAQAHCAASALIGRWMYWILAGLVVPLLRAHFYVTETEPYRQRLFYYRKPVWRDITRRAQRGLFRSTDTDLRPAAPAPSSSPSQWAEGPSAALPGDAAQPAASLGQYAFPPRRVVEALLRAPGRRLGFSVVRLVPRRDGVRPIANLSRSSSLPARPVPQGAGRAGDAGHGGARWARPPGRGGVTRSAPQGGIGAGGRWFVPVNRALSAPYLALRYECRSRRSELLGASVHGVEDAYHRLREYIMRWRQSQKDASQGGVSQGVGAGDEAGPFLATWDVAKCFDSIPIPRLWEVIKPILQHPHYQVVQGSNCTSQPGLTGHAMRFVRAMPSRDYGVQVKFDRTVVPTALWGGFQRFSSALPTARRHTVFVDQAKSQGYARQELLEVLHEHLHVNVIKVGTEFLVQRIGIAQGSVLSTLLCGCFYAHMEASLMPSTRVPKPISPLSSSGLTGASMADAEEGDLASLVTQEDVPWPGSGTPVAPAEVNRHAPEEAEQEVSEEVRAVDQAGLEAGADSLLLRLTDDFLMIGSQRAPVERTLCRLLPGVPEYGCVVNPLKTSLNFALRAGAMKLQEQQNLYRAPHGASFIKWIGLLINSETLEIQSDYTRYCGQDLSDSLTAPLGQKGETLPLKLCHYIRPKCYAMLFDGAINSSETVKLNIYQIFLLCGMKLHCHIVHMKGCGPEHNPEFFLRAIHTAVAYAARHIRARVPQDTAAGPSSRLPARCHVYWLGLHAFQVVLTRKQTRWRAVLELLHHNLQNVMFRGCAQRFASIVDPTRSAVFREIRF</sequence>
<keyword evidence="6 13" id="KW-0548">Nucleotidyltransferase</keyword>
<evidence type="ECO:0000256" key="13">
    <source>
        <dbReference type="RuleBase" id="RU365061"/>
    </source>
</evidence>
<evidence type="ECO:0000256" key="5">
    <source>
        <dbReference type="ARBA" id="ARBA00022679"/>
    </source>
</evidence>
<dbReference type="InterPro" id="IPR021891">
    <property type="entry name" value="Telomerase_RBD"/>
</dbReference>
<evidence type="ECO:0000256" key="10">
    <source>
        <dbReference type="ARBA" id="ARBA00022918"/>
    </source>
</evidence>
<dbReference type="InterPro" id="IPR000477">
    <property type="entry name" value="RT_dom"/>
</dbReference>
<evidence type="ECO:0000256" key="6">
    <source>
        <dbReference type="ARBA" id="ARBA00022695"/>
    </source>
</evidence>
<comment type="catalytic activity">
    <reaction evidence="12 13">
        <text>DNA(n) + a 2'-deoxyribonucleoside 5'-triphosphate = DNA(n+1) + diphosphate</text>
        <dbReference type="Rhea" id="RHEA:22508"/>
        <dbReference type="Rhea" id="RHEA-COMP:17339"/>
        <dbReference type="Rhea" id="RHEA-COMP:17340"/>
        <dbReference type="ChEBI" id="CHEBI:33019"/>
        <dbReference type="ChEBI" id="CHEBI:61560"/>
        <dbReference type="ChEBI" id="CHEBI:173112"/>
        <dbReference type="EC" id="2.7.7.49"/>
    </reaction>
</comment>
<dbReference type="SMART" id="SM00975">
    <property type="entry name" value="Telomerase_RBD"/>
    <property type="match status" value="1"/>
</dbReference>
<evidence type="ECO:0000313" key="16">
    <source>
        <dbReference type="EMBL" id="KAK3287868.1"/>
    </source>
</evidence>
<dbReference type="Proteomes" id="UP001190700">
    <property type="component" value="Unassembled WGS sequence"/>
</dbReference>
<evidence type="ECO:0000256" key="7">
    <source>
        <dbReference type="ARBA" id="ARBA00022723"/>
    </source>
</evidence>
<gene>
    <name evidence="16" type="ORF">CYMTET_4646</name>
</gene>
<dbReference type="GO" id="GO:0000781">
    <property type="term" value="C:chromosome, telomeric region"/>
    <property type="evidence" value="ECO:0007669"/>
    <property type="project" value="UniProtKB-SubCell"/>
</dbReference>
<dbReference type="AlphaFoldDB" id="A0AAE0LJV7"/>
<evidence type="ECO:0000256" key="9">
    <source>
        <dbReference type="ARBA" id="ARBA00022895"/>
    </source>
</evidence>
<feature type="compositionally biased region" description="Low complexity" evidence="14">
    <location>
        <begin position="145"/>
        <end position="155"/>
    </location>
</feature>
<dbReference type="Gene3D" id="1.10.357.90">
    <property type="match status" value="1"/>
</dbReference>
<proteinExistence type="inferred from homology"/>
<dbReference type="InterPro" id="IPR049139">
    <property type="entry name" value="TERT_C"/>
</dbReference>
<evidence type="ECO:0000256" key="8">
    <source>
        <dbReference type="ARBA" id="ARBA00022842"/>
    </source>
</evidence>
<keyword evidence="8 13" id="KW-0460">Magnesium</keyword>
<evidence type="ECO:0000256" key="4">
    <source>
        <dbReference type="ARBA" id="ARBA00022454"/>
    </source>
</evidence>
<dbReference type="GO" id="GO:0046872">
    <property type="term" value="F:metal ion binding"/>
    <property type="evidence" value="ECO:0007669"/>
    <property type="project" value="UniProtKB-KW"/>
</dbReference>
<evidence type="ECO:0000256" key="11">
    <source>
        <dbReference type="ARBA" id="ARBA00023242"/>
    </source>
</evidence>
<evidence type="ECO:0000256" key="3">
    <source>
        <dbReference type="ARBA" id="ARBA00016182"/>
    </source>
</evidence>
<evidence type="ECO:0000256" key="12">
    <source>
        <dbReference type="ARBA" id="ARBA00048173"/>
    </source>
</evidence>
<protein>
    <recommendedName>
        <fullName evidence="3 13">Telomerase reverse transcriptase</fullName>
        <ecNumber evidence="2 13">2.7.7.49</ecNumber>
    </recommendedName>
    <alternativeName>
        <fullName evidence="13">Telomerase catalytic subunit</fullName>
    </alternativeName>
</protein>
<evidence type="ECO:0000256" key="2">
    <source>
        <dbReference type="ARBA" id="ARBA00012493"/>
    </source>
</evidence>